<comment type="subcellular location">
    <subcellularLocation>
        <location evidence="5">Nucleus</location>
    </subcellularLocation>
</comment>
<dbReference type="InParanoid" id="E3LV43"/>
<dbReference type="GO" id="GO:0045893">
    <property type="term" value="P:positive regulation of DNA-templated transcription"/>
    <property type="evidence" value="ECO:0007669"/>
    <property type="project" value="InterPro"/>
</dbReference>
<gene>
    <name evidence="8" type="ORF">CRE_29671</name>
</gene>
<feature type="compositionally biased region" description="Polar residues" evidence="6">
    <location>
        <begin position="415"/>
        <end position="426"/>
    </location>
</feature>
<evidence type="ECO:0000256" key="1">
    <source>
        <dbReference type="ARBA" id="ARBA00023015"/>
    </source>
</evidence>
<evidence type="ECO:0000256" key="5">
    <source>
        <dbReference type="PROSITE-ProRule" id="PRU00201"/>
    </source>
</evidence>
<dbReference type="CDD" id="cd00182">
    <property type="entry name" value="T-box"/>
    <property type="match status" value="1"/>
</dbReference>
<feature type="compositionally biased region" description="Polar residues" evidence="6">
    <location>
        <begin position="453"/>
        <end position="463"/>
    </location>
</feature>
<evidence type="ECO:0000256" key="4">
    <source>
        <dbReference type="ARBA" id="ARBA00023242"/>
    </source>
</evidence>
<dbReference type="InterPro" id="IPR046360">
    <property type="entry name" value="T-box_DNA-bd"/>
</dbReference>
<feature type="compositionally biased region" description="Polar residues" evidence="6">
    <location>
        <begin position="1"/>
        <end position="13"/>
    </location>
</feature>
<dbReference type="GO" id="GO:0001708">
    <property type="term" value="P:cell fate specification"/>
    <property type="evidence" value="ECO:0007669"/>
    <property type="project" value="TreeGrafter"/>
</dbReference>
<dbReference type="PROSITE" id="PS50252">
    <property type="entry name" value="TBOX_3"/>
    <property type="match status" value="1"/>
</dbReference>
<feature type="domain" description="T-box" evidence="7">
    <location>
        <begin position="120"/>
        <end position="329"/>
    </location>
</feature>
<protein>
    <recommendedName>
        <fullName evidence="7">T-box domain-containing protein</fullName>
    </recommendedName>
</protein>
<dbReference type="HOGENOM" id="CLU_461706_0_0_1"/>
<organism evidence="9">
    <name type="scientific">Caenorhabditis remanei</name>
    <name type="common">Caenorhabditis vulgaris</name>
    <dbReference type="NCBI Taxonomy" id="31234"/>
    <lineage>
        <taxon>Eukaryota</taxon>
        <taxon>Metazoa</taxon>
        <taxon>Ecdysozoa</taxon>
        <taxon>Nematoda</taxon>
        <taxon>Chromadorea</taxon>
        <taxon>Rhabditida</taxon>
        <taxon>Rhabditina</taxon>
        <taxon>Rhabditomorpha</taxon>
        <taxon>Rhabditoidea</taxon>
        <taxon>Rhabditidae</taxon>
        <taxon>Peloderinae</taxon>
        <taxon>Caenorhabditis</taxon>
    </lineage>
</organism>
<dbReference type="KEGG" id="crq:GCK72_002685"/>
<dbReference type="eggNOG" id="KOG3585">
    <property type="taxonomic scope" value="Eukaryota"/>
</dbReference>
<name>E3LV43_CAERE</name>
<keyword evidence="9" id="KW-1185">Reference proteome</keyword>
<feature type="region of interest" description="Disordered" evidence="6">
    <location>
        <begin position="336"/>
        <end position="482"/>
    </location>
</feature>
<dbReference type="InterPro" id="IPR001699">
    <property type="entry name" value="TF_T-box"/>
</dbReference>
<proteinExistence type="predicted"/>
<dbReference type="CTD" id="9812610"/>
<dbReference type="SUPFAM" id="SSF49417">
    <property type="entry name" value="p53-like transcription factors"/>
    <property type="match status" value="1"/>
</dbReference>
<dbReference type="FunCoup" id="E3LV43">
    <property type="interactions" value="63"/>
</dbReference>
<dbReference type="STRING" id="31234.E3LV43"/>
<evidence type="ECO:0000256" key="2">
    <source>
        <dbReference type="ARBA" id="ARBA00023125"/>
    </source>
</evidence>
<dbReference type="PANTHER" id="PTHR11267">
    <property type="entry name" value="T-BOX PROTEIN-RELATED"/>
    <property type="match status" value="1"/>
</dbReference>
<keyword evidence="3" id="KW-0804">Transcription</keyword>
<keyword evidence="2 5" id="KW-0238">DNA-binding</keyword>
<dbReference type="GO" id="GO:0000785">
    <property type="term" value="C:chromatin"/>
    <property type="evidence" value="ECO:0007669"/>
    <property type="project" value="TreeGrafter"/>
</dbReference>
<comment type="caution">
    <text evidence="5">Lacks conserved residue(s) required for the propagation of feature annotation.</text>
</comment>
<feature type="compositionally biased region" description="Basic and acidic residues" evidence="6">
    <location>
        <begin position="379"/>
        <end position="402"/>
    </location>
</feature>
<dbReference type="InterPro" id="IPR036960">
    <property type="entry name" value="T-box_sf"/>
</dbReference>
<evidence type="ECO:0000256" key="6">
    <source>
        <dbReference type="SAM" id="MobiDB-lite"/>
    </source>
</evidence>
<dbReference type="AlphaFoldDB" id="E3LV43"/>
<dbReference type="RefSeq" id="XP_003112296.2">
    <property type="nucleotide sequence ID" value="XM_003112248.2"/>
</dbReference>
<feature type="compositionally biased region" description="Low complexity" evidence="6">
    <location>
        <begin position="554"/>
        <end position="570"/>
    </location>
</feature>
<keyword evidence="1" id="KW-0805">Transcription regulation</keyword>
<evidence type="ECO:0000313" key="9">
    <source>
        <dbReference type="Proteomes" id="UP000008281"/>
    </source>
</evidence>
<dbReference type="EMBL" id="DS268416">
    <property type="protein sequence ID" value="EFP12730.1"/>
    <property type="molecule type" value="Genomic_DNA"/>
</dbReference>
<evidence type="ECO:0000259" key="7">
    <source>
        <dbReference type="PROSITE" id="PS50252"/>
    </source>
</evidence>
<dbReference type="GO" id="GO:0000981">
    <property type="term" value="F:DNA-binding transcription factor activity, RNA polymerase II-specific"/>
    <property type="evidence" value="ECO:0007669"/>
    <property type="project" value="TreeGrafter"/>
</dbReference>
<feature type="compositionally biased region" description="Polar residues" evidence="6">
    <location>
        <begin position="521"/>
        <end position="548"/>
    </location>
</feature>
<dbReference type="SMART" id="SM00425">
    <property type="entry name" value="TBOX"/>
    <property type="match status" value="1"/>
</dbReference>
<dbReference type="Proteomes" id="UP000008281">
    <property type="component" value="Unassembled WGS sequence"/>
</dbReference>
<reference evidence="8" key="1">
    <citation type="submission" date="2007-07" db="EMBL/GenBank/DDBJ databases">
        <title>PCAP assembly of the Caenorhabditis remanei genome.</title>
        <authorList>
            <consortium name="The Caenorhabditis remanei Sequencing Consortium"/>
            <person name="Wilson R.K."/>
        </authorList>
    </citation>
    <scope>NUCLEOTIDE SEQUENCE [LARGE SCALE GENOMIC DNA]</scope>
    <source>
        <strain evidence="8">PB4641</strain>
    </source>
</reference>
<dbReference type="Pfam" id="PF00907">
    <property type="entry name" value="T-box"/>
    <property type="match status" value="1"/>
</dbReference>
<dbReference type="GO" id="GO:0000978">
    <property type="term" value="F:RNA polymerase II cis-regulatory region sequence-specific DNA binding"/>
    <property type="evidence" value="ECO:0007669"/>
    <property type="project" value="InterPro"/>
</dbReference>
<keyword evidence="4 5" id="KW-0539">Nucleus</keyword>
<dbReference type="Gene3D" id="2.60.40.820">
    <property type="entry name" value="Transcription factor, T-box"/>
    <property type="match status" value="1"/>
</dbReference>
<evidence type="ECO:0000313" key="8">
    <source>
        <dbReference type="EMBL" id="EFP12730.1"/>
    </source>
</evidence>
<feature type="compositionally biased region" description="Low complexity" evidence="6">
    <location>
        <begin position="338"/>
        <end position="369"/>
    </location>
</feature>
<sequence>MYSIPNEFNNHPPTSGAPPQYAPPTMSSQQFDPLWSNNHQMMQSAEQYGSQSNFSQTQYGDYLAQAPMNQQNNLPNTVMPTPSSFNYPVPQIPQMAQQLPVPQPVAENNEPPSREITVKLEKPEIWNEFHKLGNEMLVLPAGRLIFPRLNYTIEGLNPNCQYSVGLKLRRVNKYYMEFNKKKTPIEWKESAKLVVEVPEESNEVFVDSRIGSHFMENGIDCSMVNINSIGRKTAEEGTDQTKEVEGEESKKKVYRKRVPTKEKKMLVSSLCRYLPVLRIYSVDPGSSSVELLKEFSFEETQFVVTTIIKNDAVTRLKTKHNKYARGDYKVSVFKTSDAKPATPPTLDTTTDSSGYSSMDSTIASTSSISPTPRGQKRSFSSEEEKRVSDTRTKRQKESRLEEYEVPISHCPSAQEPENLQNYNRYDSSSYGSSEASSSAAPYKPAKKPPALNDATNCLTNDNRGSVLPPQQYPGQPSTSQMHTFSDYSAASNEQYGHFPQYSANPTSSNNVQNHYAYTQTPYQQPWEPSSSQPHPYQYGHPTQFSSMAPTPFDQTAHSSTATPSSQQQTPYSYNQWNSGDLDFGMNSNYRF</sequence>
<dbReference type="PANTHER" id="PTHR11267:SF204">
    <property type="entry name" value="SPADETAIL"/>
    <property type="match status" value="1"/>
</dbReference>
<dbReference type="GeneID" id="9812610"/>
<feature type="compositionally biased region" description="Low complexity" evidence="6">
    <location>
        <begin position="427"/>
        <end position="443"/>
    </location>
</feature>
<evidence type="ECO:0000256" key="3">
    <source>
        <dbReference type="ARBA" id="ARBA00023163"/>
    </source>
</evidence>
<feature type="region of interest" description="Disordered" evidence="6">
    <location>
        <begin position="521"/>
        <end position="575"/>
    </location>
</feature>
<feature type="region of interest" description="Disordered" evidence="6">
    <location>
        <begin position="1"/>
        <end position="33"/>
    </location>
</feature>
<dbReference type="InterPro" id="IPR008967">
    <property type="entry name" value="p53-like_TF_DNA-bd_sf"/>
</dbReference>
<accession>E3LV43</accession>
<dbReference type="OMA" id="MENGIDC"/>
<dbReference type="GO" id="GO:0005634">
    <property type="term" value="C:nucleus"/>
    <property type="evidence" value="ECO:0007669"/>
    <property type="project" value="UniProtKB-SubCell"/>
</dbReference>
<feature type="compositionally biased region" description="Polar residues" evidence="6">
    <location>
        <begin position="472"/>
        <end position="482"/>
    </location>
</feature>